<evidence type="ECO:0000256" key="5">
    <source>
        <dbReference type="RuleBase" id="RU363032"/>
    </source>
</evidence>
<dbReference type="GO" id="GO:0055085">
    <property type="term" value="P:transmembrane transport"/>
    <property type="evidence" value="ECO:0007669"/>
    <property type="project" value="InterPro"/>
</dbReference>
<feature type="transmembrane region" description="Helical" evidence="5">
    <location>
        <begin position="107"/>
        <end position="131"/>
    </location>
</feature>
<keyword evidence="2 5" id="KW-0812">Transmembrane</keyword>
<reference evidence="8 9" key="1">
    <citation type="journal article" date="2018" name="Int. J. Syst. Evol. Microbiol.">
        <title>Paraburkholderia azotifigens sp. nov., a nitrogen-fixing bacterium isolated from paddy soil.</title>
        <authorList>
            <person name="Choi G.M."/>
            <person name="Im W.T."/>
        </authorList>
    </citation>
    <scope>NUCLEOTIDE SEQUENCE [LARGE SCALE GENOMIC DNA]</scope>
    <source>
        <strain evidence="8 9">NF 2-5-3</strain>
    </source>
</reference>
<keyword evidence="4 5" id="KW-0472">Membrane</keyword>
<feature type="transmembrane region" description="Helical" evidence="5">
    <location>
        <begin position="74"/>
        <end position="95"/>
    </location>
</feature>
<feature type="transmembrane region" description="Helical" evidence="5">
    <location>
        <begin position="244"/>
        <end position="264"/>
    </location>
</feature>
<reference evidence="7 10" key="3">
    <citation type="submission" date="2024-01" db="EMBL/GenBank/DDBJ databases">
        <title>The diversity of rhizobia nodulating Mimosa spp. in eleven states of Brazil covering several biomes is determined by host plant, location, and edaphic factors.</title>
        <authorList>
            <person name="Rouws L."/>
            <person name="Barauna A."/>
            <person name="Beukes C."/>
            <person name="De Faria S.M."/>
            <person name="Gross E."/>
            <person name="Dos Reis Junior F.B."/>
            <person name="Simon M."/>
            <person name="Maluk M."/>
            <person name="Odee D.W."/>
            <person name="Kenicer G."/>
            <person name="Young J.P.W."/>
            <person name="Reis V.M."/>
            <person name="Zilli J."/>
            <person name="James E.K."/>
        </authorList>
    </citation>
    <scope>NUCLEOTIDE SEQUENCE [LARGE SCALE GENOMIC DNA]</scope>
    <source>
        <strain evidence="7 10">JPY530</strain>
    </source>
</reference>
<feature type="transmembrane region" description="Helical" evidence="5">
    <location>
        <begin position="342"/>
        <end position="363"/>
    </location>
</feature>
<reference evidence="8" key="2">
    <citation type="submission" date="2019-08" db="EMBL/GenBank/DDBJ databases">
        <authorList>
            <person name="Im W.-T."/>
        </authorList>
    </citation>
    <scope>NUCLEOTIDE SEQUENCE</scope>
    <source>
        <strain evidence="8">NF 2-5-3</strain>
    </source>
</reference>
<evidence type="ECO:0000256" key="3">
    <source>
        <dbReference type="ARBA" id="ARBA00022989"/>
    </source>
</evidence>
<dbReference type="Gene3D" id="1.10.3720.10">
    <property type="entry name" value="MetI-like"/>
    <property type="match status" value="2"/>
</dbReference>
<feature type="transmembrane region" description="Helical" evidence="5">
    <location>
        <begin position="26"/>
        <end position="44"/>
    </location>
</feature>
<feature type="transmembrane region" description="Helical" evidence="5">
    <location>
        <begin position="493"/>
        <end position="514"/>
    </location>
</feature>
<proteinExistence type="inferred from homology"/>
<feature type="transmembrane region" description="Helical" evidence="5">
    <location>
        <begin position="551"/>
        <end position="570"/>
    </location>
</feature>
<dbReference type="CDD" id="cd06261">
    <property type="entry name" value="TM_PBP2"/>
    <property type="match status" value="2"/>
</dbReference>
<keyword evidence="10" id="KW-1185">Reference proteome</keyword>
<feature type="transmembrane region" description="Helical" evidence="5">
    <location>
        <begin position="375"/>
        <end position="406"/>
    </location>
</feature>
<feature type="transmembrane region" description="Helical" evidence="5">
    <location>
        <begin position="137"/>
        <end position="159"/>
    </location>
</feature>
<evidence type="ECO:0000256" key="2">
    <source>
        <dbReference type="ARBA" id="ARBA00022692"/>
    </source>
</evidence>
<evidence type="ECO:0000259" key="6">
    <source>
        <dbReference type="PROSITE" id="PS50928"/>
    </source>
</evidence>
<feature type="domain" description="ABC transmembrane type-1" evidence="6">
    <location>
        <begin position="383"/>
        <end position="570"/>
    </location>
</feature>
<dbReference type="InterPro" id="IPR000515">
    <property type="entry name" value="MetI-like"/>
</dbReference>
<comment type="caution">
    <text evidence="8">The sequence shown here is derived from an EMBL/GenBank/DDBJ whole genome shotgun (WGS) entry which is preliminary data.</text>
</comment>
<gene>
    <name evidence="8" type="ORF">FRZ40_16615</name>
    <name evidence="7" type="ORF">V4C56_23780</name>
</gene>
<evidence type="ECO:0000313" key="8">
    <source>
        <dbReference type="EMBL" id="TXC89050.1"/>
    </source>
</evidence>
<feature type="transmembrane region" description="Helical" evidence="5">
    <location>
        <begin position="418"/>
        <end position="440"/>
    </location>
</feature>
<dbReference type="AlphaFoldDB" id="A0A5C6VVP4"/>
<dbReference type="EMBL" id="VOQS01000001">
    <property type="protein sequence ID" value="TXC89050.1"/>
    <property type="molecule type" value="Genomic_DNA"/>
</dbReference>
<feature type="transmembrane region" description="Helical" evidence="5">
    <location>
        <begin position="206"/>
        <end position="224"/>
    </location>
</feature>
<dbReference type="Proteomes" id="UP000321776">
    <property type="component" value="Unassembled WGS sequence"/>
</dbReference>
<name>A0A5C6VVP4_9BURK</name>
<dbReference type="EMBL" id="JAZHGA010000018">
    <property type="protein sequence ID" value="MEM5342627.1"/>
    <property type="molecule type" value="Genomic_DNA"/>
</dbReference>
<organism evidence="8 9">
    <name type="scientific">Paraburkholderia azotifigens</name>
    <dbReference type="NCBI Taxonomy" id="2057004"/>
    <lineage>
        <taxon>Bacteria</taxon>
        <taxon>Pseudomonadati</taxon>
        <taxon>Pseudomonadota</taxon>
        <taxon>Betaproteobacteria</taxon>
        <taxon>Burkholderiales</taxon>
        <taxon>Burkholderiaceae</taxon>
        <taxon>Paraburkholderia</taxon>
    </lineage>
</organism>
<comment type="similarity">
    <text evidence="5">Belongs to the binding-protein-dependent transport system permease family.</text>
</comment>
<feature type="domain" description="ABC transmembrane type-1" evidence="6">
    <location>
        <begin position="69"/>
        <end position="260"/>
    </location>
</feature>
<comment type="subcellular location">
    <subcellularLocation>
        <location evidence="1 5">Cell membrane</location>
        <topology evidence="1 5">Multi-pass membrane protein</topology>
    </subcellularLocation>
</comment>
<dbReference type="RefSeq" id="WP_147234735.1">
    <property type="nucleotide sequence ID" value="NZ_JAZHFZ010000017.1"/>
</dbReference>
<evidence type="ECO:0000256" key="4">
    <source>
        <dbReference type="ARBA" id="ARBA00023136"/>
    </source>
</evidence>
<sequence length="584" mass="64950">MDLFSFTLNRTANASAWRVLPNRWDFIAFPLIICLIAMAVVGFHETMAPISTLQSAPISLDPANLPEYALRTTLRMLAAMVASLIFTLVYGTLAAKSRRAGQVLVPILDILQSVPVLGYISFTVTFFLALFPSRVLGAELAAIFAIFTSQAWNMTFSFYQSLRTVPRDLDEVSKGFHLTSWQRFWKLEVPFSMPGLIWNMMMSMSGGWFFVVASEAITVGNHTITLPGVGAYLAQAIADKNLHAIGWVILTMTVVILAYDQFLFRPLVAWTDKFRMENTSSGDAPESWLLDLIRRTRLIHRLLVPIGWMFAKAARVPIRWPSMSAVRFAKPAEHKSSKTGDIVWAVIVVLATAYVVYRVIAYVRTGVTLDEVGHVFVLGLLTLLRVTLLIALASVVWLPVGVLIGLRPALAEKVQPVAQFLAAFPANLLFPAFVIVIVKFDLNPDIWLSPLIVLGTQWYILFNVIAGASAYPNDYKEAAKNFRIRGWQWWRQAMLPGVFPYYVTGAITASGGAWNASIVAEAVQWGNTKLAAHGLGAYIAEYTAAGDYPKIILGIAVMSLFVSLFNRVLWRPLYAYAESRLRLD</sequence>
<feature type="transmembrane region" description="Helical" evidence="5">
    <location>
        <begin position="446"/>
        <end position="472"/>
    </location>
</feature>
<dbReference type="GO" id="GO:0005886">
    <property type="term" value="C:plasma membrane"/>
    <property type="evidence" value="ECO:0007669"/>
    <property type="project" value="UniProtKB-SubCell"/>
</dbReference>
<evidence type="ECO:0000313" key="7">
    <source>
        <dbReference type="EMBL" id="MEM5342627.1"/>
    </source>
</evidence>
<protein>
    <submittedName>
        <fullName evidence="8">ABC transporter permease subunit</fullName>
    </submittedName>
</protein>
<keyword evidence="5" id="KW-0813">Transport</keyword>
<dbReference type="SUPFAM" id="SSF161098">
    <property type="entry name" value="MetI-like"/>
    <property type="match status" value="2"/>
</dbReference>
<accession>A0A5C6VVP4</accession>
<evidence type="ECO:0000256" key="1">
    <source>
        <dbReference type="ARBA" id="ARBA00004651"/>
    </source>
</evidence>
<dbReference type="PROSITE" id="PS50928">
    <property type="entry name" value="ABC_TM1"/>
    <property type="match status" value="2"/>
</dbReference>
<dbReference type="Proteomes" id="UP001481677">
    <property type="component" value="Unassembled WGS sequence"/>
</dbReference>
<keyword evidence="3 5" id="KW-1133">Transmembrane helix</keyword>
<dbReference type="PANTHER" id="PTHR42744:SF1">
    <property type="entry name" value="BINDING-PROTEIN-DEPENDENT TRANSPORT SYSTEMS INNER MEMBRANE COMPONENT"/>
    <property type="match status" value="1"/>
</dbReference>
<evidence type="ECO:0000313" key="10">
    <source>
        <dbReference type="Proteomes" id="UP001481677"/>
    </source>
</evidence>
<dbReference type="PANTHER" id="PTHR42744">
    <property type="entry name" value="BINDING-PROTEIN-DEPENDENT TRANSPORT SYSTEMS INNER MEMBRANE COMPONENT"/>
    <property type="match status" value="1"/>
</dbReference>
<dbReference type="Pfam" id="PF00528">
    <property type="entry name" value="BPD_transp_1"/>
    <property type="match status" value="2"/>
</dbReference>
<evidence type="ECO:0000313" key="9">
    <source>
        <dbReference type="Proteomes" id="UP000321776"/>
    </source>
</evidence>
<dbReference type="InterPro" id="IPR035906">
    <property type="entry name" value="MetI-like_sf"/>
</dbReference>